<gene>
    <name evidence="1" type="ORF">PAHAL_7G160600</name>
</gene>
<dbReference type="Proteomes" id="UP000243499">
    <property type="component" value="Chromosome 7"/>
</dbReference>
<accession>A0A2T8ICI2</accession>
<protein>
    <recommendedName>
        <fullName evidence="2">DUF1618 domain-containing protein</fullName>
    </recommendedName>
</protein>
<dbReference type="AlphaFoldDB" id="A0A2T8ICI2"/>
<dbReference type="EMBL" id="CM008052">
    <property type="protein sequence ID" value="PVH35352.1"/>
    <property type="molecule type" value="Genomic_DNA"/>
</dbReference>
<dbReference type="Gramene" id="PVH35352">
    <property type="protein sequence ID" value="PVH35352"/>
    <property type="gene ID" value="PAHAL_7G160600"/>
</dbReference>
<sequence length="465" mass="50696">MRCRCVCALWRALMDGRGLLPHALPPRAFPGFFANARVKPRRRPGLGFGFLPPPASRPPAPDRLAFLRAHIPRVGAEAAVRHQCNGLVLCFVCNPTTERWARLPPPPTWWPRGHEGLFLAFDPAVSLDYEVLLLPVPPPRQSNGDAGLPAEAPRQGRVTLGMFVPESFGKQQEANEEKLLPLLVFSSATRQWTKRLLAPGRCAPPRLFDRVMRRRRRSAEGDSWVRTWRSAVYCRGALYVNCEKRILVVLRSSSEGTYDMVMLPADAGAGAGQGERYAAGHVLSSLPEDSTFPSTEDGVLLRYASVDAFRVKAWALRESAGDGGGPLLEWTLTHDMDLAAHARMLDLLHHAPSNCVPLAAEEPTGRGGRGGKSVWFSDEDGEEAAGNDGCSGRSWSWDDASLLDIEIGEHELPDVGAGAPSPFSVLGCHPDKEVIFLAAGAFHVVAYHLGSGKVQYLGRDAAGRR</sequence>
<evidence type="ECO:0008006" key="2">
    <source>
        <dbReference type="Google" id="ProtNLM"/>
    </source>
</evidence>
<organism evidence="1">
    <name type="scientific">Panicum hallii</name>
    <dbReference type="NCBI Taxonomy" id="206008"/>
    <lineage>
        <taxon>Eukaryota</taxon>
        <taxon>Viridiplantae</taxon>
        <taxon>Streptophyta</taxon>
        <taxon>Embryophyta</taxon>
        <taxon>Tracheophyta</taxon>
        <taxon>Spermatophyta</taxon>
        <taxon>Magnoliopsida</taxon>
        <taxon>Liliopsida</taxon>
        <taxon>Poales</taxon>
        <taxon>Poaceae</taxon>
        <taxon>PACMAD clade</taxon>
        <taxon>Panicoideae</taxon>
        <taxon>Panicodae</taxon>
        <taxon>Paniceae</taxon>
        <taxon>Panicinae</taxon>
        <taxon>Panicum</taxon>
        <taxon>Panicum sect. Panicum</taxon>
    </lineage>
</organism>
<name>A0A2T8ICI2_9POAL</name>
<reference evidence="1" key="1">
    <citation type="submission" date="2018-04" db="EMBL/GenBank/DDBJ databases">
        <title>WGS assembly of Panicum hallii.</title>
        <authorList>
            <person name="Lovell J."/>
            <person name="Jenkins J."/>
            <person name="Lowry D."/>
            <person name="Mamidi S."/>
            <person name="Sreedasyam A."/>
            <person name="Weng X."/>
            <person name="Barry K."/>
            <person name="Bonette J."/>
            <person name="Campitelli B."/>
            <person name="Daum C."/>
            <person name="Gordon S."/>
            <person name="Gould B."/>
            <person name="Lipzen A."/>
            <person name="Macqueen A."/>
            <person name="Palacio-Mejia J."/>
            <person name="Plott C."/>
            <person name="Shakirov E."/>
            <person name="Shu S."/>
            <person name="Yoshinaga Y."/>
            <person name="Zane M."/>
            <person name="Rokhsar D."/>
            <person name="Grimwood J."/>
            <person name="Schmutz J."/>
            <person name="Juenger T."/>
        </authorList>
    </citation>
    <scope>NUCLEOTIDE SEQUENCE [LARGE SCALE GENOMIC DNA]</scope>
    <source>
        <strain evidence="1">FIL2</strain>
    </source>
</reference>
<proteinExistence type="predicted"/>
<evidence type="ECO:0000313" key="1">
    <source>
        <dbReference type="EMBL" id="PVH35352.1"/>
    </source>
</evidence>
<dbReference type="PANTHER" id="PTHR34591">
    <property type="entry name" value="OS03G0653100 PROTEIN-RELATED"/>
    <property type="match status" value="1"/>
</dbReference>
<dbReference type="PANTHER" id="PTHR34591:SF53">
    <property type="entry name" value="F-BOX DOMAIN-CONTAINING PROTEIN"/>
    <property type="match status" value="1"/>
</dbReference>